<organism evidence="3 6">
    <name type="scientific">Gilliamella apicola</name>
    <dbReference type="NCBI Taxonomy" id="1196095"/>
    <lineage>
        <taxon>Bacteria</taxon>
        <taxon>Pseudomonadati</taxon>
        <taxon>Pseudomonadota</taxon>
        <taxon>Gammaproteobacteria</taxon>
        <taxon>Orbales</taxon>
        <taxon>Orbaceae</taxon>
        <taxon>Gilliamella</taxon>
    </lineage>
</organism>
<comment type="caution">
    <text evidence="3">The sequence shown here is derived from an EMBL/GenBank/DDBJ whole genome shotgun (WGS) entry which is preliminary data.</text>
</comment>
<dbReference type="Pfam" id="PF00874">
    <property type="entry name" value="PRD"/>
    <property type="match status" value="2"/>
</dbReference>
<gene>
    <name evidence="4" type="ORF">B6C91_12540</name>
    <name evidence="3" type="ORF">B6D08_11280</name>
</gene>
<dbReference type="InterPro" id="IPR050661">
    <property type="entry name" value="BglG_antiterminators"/>
</dbReference>
<dbReference type="RefSeq" id="WP_086301453.1">
    <property type="nucleotide sequence ID" value="NZ_MZNE01000032.1"/>
</dbReference>
<evidence type="ECO:0000313" key="6">
    <source>
        <dbReference type="Proteomes" id="UP000194977"/>
    </source>
</evidence>
<evidence type="ECO:0000256" key="1">
    <source>
        <dbReference type="ARBA" id="ARBA00022737"/>
    </source>
</evidence>
<dbReference type="InterPro" id="IPR004341">
    <property type="entry name" value="CAT_RNA-bd_dom"/>
</dbReference>
<dbReference type="PROSITE" id="PS51372">
    <property type="entry name" value="PRD_2"/>
    <property type="match status" value="2"/>
</dbReference>
<name>A0A242NF59_9GAMM</name>
<feature type="domain" description="PRD" evidence="2">
    <location>
        <begin position="170"/>
        <end position="278"/>
    </location>
</feature>
<evidence type="ECO:0000259" key="2">
    <source>
        <dbReference type="PROSITE" id="PS51372"/>
    </source>
</evidence>
<dbReference type="SUPFAM" id="SSF50151">
    <property type="entry name" value="SacY-like RNA-binding domain"/>
    <property type="match status" value="1"/>
</dbReference>
<dbReference type="EMBL" id="NART01000088">
    <property type="protein sequence ID" value="OTQ08390.1"/>
    <property type="molecule type" value="Genomic_DNA"/>
</dbReference>
<dbReference type="InterPro" id="IPR011608">
    <property type="entry name" value="PRD"/>
</dbReference>
<protein>
    <submittedName>
        <fullName evidence="3">Transcription antiterminator BglG</fullName>
    </submittedName>
</protein>
<evidence type="ECO:0000313" key="4">
    <source>
        <dbReference type="EMBL" id="OTQ08390.1"/>
    </source>
</evidence>
<dbReference type="GO" id="GO:0006355">
    <property type="term" value="P:regulation of DNA-templated transcription"/>
    <property type="evidence" value="ECO:0007669"/>
    <property type="project" value="InterPro"/>
</dbReference>
<dbReference type="GO" id="GO:0003723">
    <property type="term" value="F:RNA binding"/>
    <property type="evidence" value="ECO:0007669"/>
    <property type="project" value="InterPro"/>
</dbReference>
<dbReference type="PANTHER" id="PTHR30185:SF15">
    <property type="entry name" value="CRYPTIC BETA-GLUCOSIDE BGL OPERON ANTITERMINATOR"/>
    <property type="match status" value="1"/>
</dbReference>
<dbReference type="InterPro" id="IPR036650">
    <property type="entry name" value="CAT_RNA-bd_dom_sf"/>
</dbReference>
<dbReference type="OrthoDB" id="9813552at2"/>
<reference evidence="5 6" key="1">
    <citation type="submission" date="2017-03" db="EMBL/GenBank/DDBJ databases">
        <title>Comparative genomics of honeybee gut symbionts reveal geographically distinct and subgroup specific antibiotic resistance.</title>
        <authorList>
            <person name="Ludvigsen J."/>
            <person name="Porcellato D."/>
            <person name="Labee-Lund T.M."/>
            <person name="Amdam G.V."/>
            <person name="Rudi K."/>
        </authorList>
    </citation>
    <scope>NUCLEOTIDE SEQUENCE [LARGE SCALE GENOMIC DNA]</scope>
    <source>
        <strain evidence="3 6">A-7-12</strain>
        <strain evidence="4 5">A-9-12</strain>
    </source>
</reference>
<proteinExistence type="predicted"/>
<dbReference type="Gene3D" id="1.10.1790.10">
    <property type="entry name" value="PRD domain"/>
    <property type="match status" value="2"/>
</dbReference>
<dbReference type="InterPro" id="IPR036634">
    <property type="entry name" value="PRD_sf"/>
</dbReference>
<keyword evidence="1" id="KW-0677">Repeat</keyword>
<dbReference type="Gene3D" id="2.30.24.10">
    <property type="entry name" value="CAT RNA-binding domain"/>
    <property type="match status" value="1"/>
</dbReference>
<accession>A0A242NF59</accession>
<dbReference type="SMART" id="SM01061">
    <property type="entry name" value="CAT_RBD"/>
    <property type="match status" value="1"/>
</dbReference>
<dbReference type="Proteomes" id="UP000194800">
    <property type="component" value="Unassembled WGS sequence"/>
</dbReference>
<dbReference type="SUPFAM" id="SSF63520">
    <property type="entry name" value="PTS-regulatory domain, PRD"/>
    <property type="match status" value="2"/>
</dbReference>
<sequence length="278" mass="32336">MILVVKVLNSSVVLVEEEGIEKIVLGKGIGFGKKPGDTIDDERVDKIFLEKNIKLAYITDLAKEVPFQFFKITKEIITLAENSLNRKLNNNIYLTLTDHIYFAVERVKQGLFIPNKLYWEIKNYYPQEFNIAKQAIELLNARYNLTFPEEEASNIAFHLINAQTTTTQNLNTFQYAKMINSVVNLVKYSVGVPIDTSSIHYTRFITHIKFFVERFYANNQLQEDNNDLYEQISSLYPYAMHIAEKVKQYIDQTYHSSISDDEVVYLGIHINRLIRNTK</sequence>
<dbReference type="AlphaFoldDB" id="A0A242NF59"/>
<dbReference type="Proteomes" id="UP000194977">
    <property type="component" value="Unassembled WGS sequence"/>
</dbReference>
<evidence type="ECO:0000313" key="5">
    <source>
        <dbReference type="Proteomes" id="UP000194800"/>
    </source>
</evidence>
<feature type="domain" description="PRD" evidence="2">
    <location>
        <begin position="64"/>
        <end position="169"/>
    </location>
</feature>
<dbReference type="Pfam" id="PF03123">
    <property type="entry name" value="CAT_RBD"/>
    <property type="match status" value="1"/>
</dbReference>
<keyword evidence="5" id="KW-1185">Reference proteome</keyword>
<dbReference type="EMBL" id="NARP01000032">
    <property type="protein sequence ID" value="OTP98403.1"/>
    <property type="molecule type" value="Genomic_DNA"/>
</dbReference>
<evidence type="ECO:0000313" key="3">
    <source>
        <dbReference type="EMBL" id="OTP98403.1"/>
    </source>
</evidence>
<dbReference type="PANTHER" id="PTHR30185">
    <property type="entry name" value="CRYPTIC BETA-GLUCOSIDE BGL OPERON ANTITERMINATOR"/>
    <property type="match status" value="1"/>
</dbReference>